<reference evidence="9 10" key="1">
    <citation type="submission" date="2018-06" db="EMBL/GenBank/DDBJ databases">
        <title>A transcriptomic atlas of mushroom development highlights an independent origin of complex multicellularity.</title>
        <authorList>
            <consortium name="DOE Joint Genome Institute"/>
            <person name="Krizsan K."/>
            <person name="Almasi E."/>
            <person name="Merenyi Z."/>
            <person name="Sahu N."/>
            <person name="Viragh M."/>
            <person name="Koszo T."/>
            <person name="Mondo S."/>
            <person name="Kiss B."/>
            <person name="Balint B."/>
            <person name="Kues U."/>
            <person name="Barry K."/>
            <person name="Hegedus J.C."/>
            <person name="Henrissat B."/>
            <person name="Johnson J."/>
            <person name="Lipzen A."/>
            <person name="Ohm R."/>
            <person name="Nagy I."/>
            <person name="Pangilinan J."/>
            <person name="Yan J."/>
            <person name="Xiong Y."/>
            <person name="Grigoriev I.V."/>
            <person name="Hibbett D.S."/>
            <person name="Nagy L.G."/>
        </authorList>
    </citation>
    <scope>NUCLEOTIDE SEQUENCE [LARGE SCALE GENOMIC DNA]</scope>
    <source>
        <strain evidence="9 10">SZMC22713</strain>
    </source>
</reference>
<dbReference type="GO" id="GO:0000976">
    <property type="term" value="F:transcription cis-regulatory region binding"/>
    <property type="evidence" value="ECO:0007669"/>
    <property type="project" value="TreeGrafter"/>
</dbReference>
<evidence type="ECO:0000256" key="6">
    <source>
        <dbReference type="RuleBase" id="RU000682"/>
    </source>
</evidence>
<dbReference type="InterPro" id="IPR017970">
    <property type="entry name" value="Homeobox_CS"/>
</dbReference>
<dbReference type="InterPro" id="IPR009057">
    <property type="entry name" value="Homeodomain-like_sf"/>
</dbReference>
<dbReference type="Proteomes" id="UP000294933">
    <property type="component" value="Unassembled WGS sequence"/>
</dbReference>
<dbReference type="InterPro" id="IPR001356">
    <property type="entry name" value="HD"/>
</dbReference>
<feature type="compositionally biased region" description="Polar residues" evidence="7">
    <location>
        <begin position="183"/>
        <end position="193"/>
    </location>
</feature>
<keyword evidence="2 5" id="KW-0238">DNA-binding</keyword>
<protein>
    <recommendedName>
        <fullName evidence="8">Homeobox domain-containing protein</fullName>
    </recommendedName>
</protein>
<dbReference type="GO" id="GO:0000981">
    <property type="term" value="F:DNA-binding transcription factor activity, RNA polymerase II-specific"/>
    <property type="evidence" value="ECO:0007669"/>
    <property type="project" value="InterPro"/>
</dbReference>
<feature type="DNA-binding region" description="Homeobox" evidence="5">
    <location>
        <begin position="104"/>
        <end position="163"/>
    </location>
</feature>
<dbReference type="Gene3D" id="1.10.10.60">
    <property type="entry name" value="Homeodomain-like"/>
    <property type="match status" value="1"/>
</dbReference>
<dbReference type="AlphaFoldDB" id="A0A4Y7QKD8"/>
<dbReference type="GO" id="GO:0005634">
    <property type="term" value="C:nucleus"/>
    <property type="evidence" value="ECO:0007669"/>
    <property type="project" value="UniProtKB-SubCell"/>
</dbReference>
<dbReference type="PANTHER" id="PTHR24323">
    <property type="entry name" value="CEH-10 HOMEODOMAIN-CONTAINING HOMOLOG"/>
    <property type="match status" value="1"/>
</dbReference>
<dbReference type="PROSITE" id="PS50071">
    <property type="entry name" value="HOMEOBOX_2"/>
    <property type="match status" value="1"/>
</dbReference>
<evidence type="ECO:0000256" key="1">
    <source>
        <dbReference type="ARBA" id="ARBA00004123"/>
    </source>
</evidence>
<keyword evidence="4 5" id="KW-0539">Nucleus</keyword>
<dbReference type="OrthoDB" id="6159439at2759"/>
<evidence type="ECO:0000256" key="3">
    <source>
        <dbReference type="ARBA" id="ARBA00023155"/>
    </source>
</evidence>
<dbReference type="EMBL" id="ML170158">
    <property type="protein sequence ID" value="TDL28124.1"/>
    <property type="molecule type" value="Genomic_DNA"/>
</dbReference>
<feature type="domain" description="Homeobox" evidence="8">
    <location>
        <begin position="102"/>
        <end position="162"/>
    </location>
</feature>
<evidence type="ECO:0000256" key="4">
    <source>
        <dbReference type="ARBA" id="ARBA00023242"/>
    </source>
</evidence>
<feature type="region of interest" description="Disordered" evidence="7">
    <location>
        <begin position="289"/>
        <end position="344"/>
    </location>
</feature>
<dbReference type="CDD" id="cd00086">
    <property type="entry name" value="homeodomain"/>
    <property type="match status" value="1"/>
</dbReference>
<feature type="compositionally biased region" description="Basic and acidic residues" evidence="7">
    <location>
        <begin position="207"/>
        <end position="217"/>
    </location>
</feature>
<evidence type="ECO:0000256" key="5">
    <source>
        <dbReference type="PROSITE-ProRule" id="PRU00108"/>
    </source>
</evidence>
<dbReference type="PANTHER" id="PTHR24323:SF7">
    <property type="entry name" value="HOMEOBOX DOMAIN-CONTAINING PROTEIN"/>
    <property type="match status" value="1"/>
</dbReference>
<name>A0A4Y7QKD8_9AGAM</name>
<dbReference type="SMART" id="SM00389">
    <property type="entry name" value="HOX"/>
    <property type="match status" value="1"/>
</dbReference>
<gene>
    <name evidence="9" type="ORF">BD410DRAFT_894226</name>
</gene>
<dbReference type="SUPFAM" id="SSF46689">
    <property type="entry name" value="Homeodomain-like"/>
    <property type="match status" value="1"/>
</dbReference>
<dbReference type="InterPro" id="IPR051775">
    <property type="entry name" value="Homeobox_domain"/>
</dbReference>
<evidence type="ECO:0000256" key="7">
    <source>
        <dbReference type="SAM" id="MobiDB-lite"/>
    </source>
</evidence>
<organism evidence="9 10">
    <name type="scientific">Rickenella mellea</name>
    <dbReference type="NCBI Taxonomy" id="50990"/>
    <lineage>
        <taxon>Eukaryota</taxon>
        <taxon>Fungi</taxon>
        <taxon>Dikarya</taxon>
        <taxon>Basidiomycota</taxon>
        <taxon>Agaricomycotina</taxon>
        <taxon>Agaricomycetes</taxon>
        <taxon>Hymenochaetales</taxon>
        <taxon>Rickenellaceae</taxon>
        <taxon>Rickenella</taxon>
    </lineage>
</organism>
<comment type="subcellular location">
    <subcellularLocation>
        <location evidence="1 5 6">Nucleus</location>
    </subcellularLocation>
</comment>
<dbReference type="PROSITE" id="PS00027">
    <property type="entry name" value="HOMEOBOX_1"/>
    <property type="match status" value="1"/>
</dbReference>
<dbReference type="VEuPathDB" id="FungiDB:BD410DRAFT_894226"/>
<sequence>MSLCHKLYLTRNALCHVTDLTIRVDADPRLTTYSYKDTLFTIVQDLYQAMLPPNRSTRSTLLRGSLNAIVSRSSPTLALAATSTPIAQAVASELELHSPKNTAQKKTRFKPSEEQLAALEQVYLRERSPSMAARRVLANDTNLELQFINIWFQNKRQTAKKNDTTGRRLRRRETASRRPSYQPVVSSPLAQESFTEERDPGPNSETTFDRLKPHPLDCRSLNHPTSNMHDTSKRSKALPGLFSFTPLERRKLPLGGSFNSCMIPPESNAALSNTGQHTLEWACNNDVHGRTRKRSRTGPIDTDDGRVSSGSDRTGFGTEYSTEVESDEKFTSNSNLTIGDPPTARVNTSSLPTGLHVQIPTHLLELYPNDDLQVACALLLMRDSKTRYYPQTF</sequence>
<evidence type="ECO:0000313" key="10">
    <source>
        <dbReference type="Proteomes" id="UP000294933"/>
    </source>
</evidence>
<dbReference type="Pfam" id="PF00046">
    <property type="entry name" value="Homeodomain"/>
    <property type="match status" value="1"/>
</dbReference>
<evidence type="ECO:0000313" key="9">
    <source>
        <dbReference type="EMBL" id="TDL28124.1"/>
    </source>
</evidence>
<keyword evidence="3 5" id="KW-0371">Homeobox</keyword>
<proteinExistence type="predicted"/>
<accession>A0A4Y7QKD8</accession>
<feature type="compositionally biased region" description="Basic and acidic residues" evidence="7">
    <location>
        <begin position="160"/>
        <end position="176"/>
    </location>
</feature>
<evidence type="ECO:0000256" key="2">
    <source>
        <dbReference type="ARBA" id="ARBA00023125"/>
    </source>
</evidence>
<keyword evidence="10" id="KW-1185">Reference proteome</keyword>
<feature type="region of interest" description="Disordered" evidence="7">
    <location>
        <begin position="158"/>
        <end position="234"/>
    </location>
</feature>
<evidence type="ECO:0000259" key="8">
    <source>
        <dbReference type="PROSITE" id="PS50071"/>
    </source>
</evidence>